<reference evidence="3 4" key="2">
    <citation type="submission" date="2019-02" db="EMBL/GenBank/DDBJ databases">
        <title>'Lichenibacterium ramalinii' gen. nov. sp. nov., 'Lichenibacterium minor' gen. nov. sp. nov.</title>
        <authorList>
            <person name="Pankratov T."/>
        </authorList>
    </citation>
    <scope>NUCLEOTIDE SEQUENCE [LARGE SCALE GENOMIC DNA]</scope>
    <source>
        <strain evidence="3 4">RmlP001</strain>
    </source>
</reference>
<keyword evidence="1" id="KW-0812">Transmembrane</keyword>
<protein>
    <recommendedName>
        <fullName evidence="2">SPW repeat-containing integral membrane domain-containing protein</fullName>
    </recommendedName>
</protein>
<name>A0A4Q2RFP3_9HYPH</name>
<reference evidence="3 4" key="1">
    <citation type="submission" date="2018-09" db="EMBL/GenBank/DDBJ databases">
        <authorList>
            <person name="Grouzdev D.S."/>
            <person name="Krutkina M.S."/>
        </authorList>
    </citation>
    <scope>NUCLEOTIDE SEQUENCE [LARGE SCALE GENOMIC DNA]</scope>
    <source>
        <strain evidence="3 4">RmlP001</strain>
    </source>
</reference>
<dbReference type="RefSeq" id="WP_129217525.1">
    <property type="nucleotide sequence ID" value="NZ_QYBC01000002.1"/>
</dbReference>
<dbReference type="Proteomes" id="UP000289411">
    <property type="component" value="Unassembled WGS sequence"/>
</dbReference>
<evidence type="ECO:0000313" key="3">
    <source>
        <dbReference type="EMBL" id="RYB06986.1"/>
    </source>
</evidence>
<evidence type="ECO:0000259" key="2">
    <source>
        <dbReference type="Pfam" id="PF03779"/>
    </source>
</evidence>
<dbReference type="InterPro" id="IPR005530">
    <property type="entry name" value="SPW"/>
</dbReference>
<comment type="caution">
    <text evidence="3">The sequence shown here is derived from an EMBL/GenBank/DDBJ whole genome shotgun (WGS) entry which is preliminary data.</text>
</comment>
<dbReference type="AlphaFoldDB" id="A0A4Q2RFP3"/>
<organism evidence="3 4">
    <name type="scientific">Lichenibacterium ramalinae</name>
    <dbReference type="NCBI Taxonomy" id="2316527"/>
    <lineage>
        <taxon>Bacteria</taxon>
        <taxon>Pseudomonadati</taxon>
        <taxon>Pseudomonadota</taxon>
        <taxon>Alphaproteobacteria</taxon>
        <taxon>Hyphomicrobiales</taxon>
        <taxon>Lichenihabitantaceae</taxon>
        <taxon>Lichenibacterium</taxon>
    </lineage>
</organism>
<feature type="transmembrane region" description="Helical" evidence="1">
    <location>
        <begin position="69"/>
        <end position="88"/>
    </location>
</feature>
<evidence type="ECO:0000313" key="4">
    <source>
        <dbReference type="Proteomes" id="UP000289411"/>
    </source>
</evidence>
<feature type="domain" description="SPW repeat-containing integral membrane" evidence="2">
    <location>
        <begin position="15"/>
        <end position="108"/>
    </location>
</feature>
<keyword evidence="4" id="KW-1185">Reference proteome</keyword>
<accession>A0A4Q2RFP3</accession>
<gene>
    <name evidence="3" type="ORF">D3272_02555</name>
</gene>
<evidence type="ECO:0000256" key="1">
    <source>
        <dbReference type="SAM" id="Phobius"/>
    </source>
</evidence>
<keyword evidence="1" id="KW-0472">Membrane</keyword>
<dbReference type="OrthoDB" id="166183at2"/>
<dbReference type="EMBL" id="QYBC01000002">
    <property type="protein sequence ID" value="RYB06986.1"/>
    <property type="molecule type" value="Genomic_DNA"/>
</dbReference>
<sequence length="122" mass="13750">MAGHRTWWSWLKDTWPDWLNVTVGAWMILSAFLPEFSGHPPGPVASGVSGIAITLVSLWAVVRVTRWKEWANLLLGAWLIAAPWALHIAAFNPFWNFVGDGLFLAFHAAYQLVRPLQQRTEA</sequence>
<proteinExistence type="predicted"/>
<dbReference type="Pfam" id="PF03779">
    <property type="entry name" value="SPW"/>
    <property type="match status" value="1"/>
</dbReference>
<keyword evidence="1" id="KW-1133">Transmembrane helix</keyword>
<feature type="transmembrane region" description="Helical" evidence="1">
    <location>
        <begin position="44"/>
        <end position="62"/>
    </location>
</feature>